<protein>
    <recommendedName>
        <fullName evidence="3">Phage head-tail adapter protein</fullName>
    </recommendedName>
</protein>
<dbReference type="Proteomes" id="UP000287872">
    <property type="component" value="Unassembled WGS sequence"/>
</dbReference>
<proteinExistence type="predicted"/>
<evidence type="ECO:0008006" key="3">
    <source>
        <dbReference type="Google" id="ProtNLM"/>
    </source>
</evidence>
<evidence type="ECO:0000313" key="1">
    <source>
        <dbReference type="EMBL" id="GCD10588.1"/>
    </source>
</evidence>
<organism evidence="1 2">
    <name type="scientific">Clostridium tagluense</name>
    <dbReference type="NCBI Taxonomy" id="360422"/>
    <lineage>
        <taxon>Bacteria</taxon>
        <taxon>Bacillati</taxon>
        <taxon>Bacillota</taxon>
        <taxon>Clostridia</taxon>
        <taxon>Eubacteriales</taxon>
        <taxon>Clostridiaceae</taxon>
        <taxon>Clostridium</taxon>
    </lineage>
</organism>
<dbReference type="EMBL" id="BHYK01000011">
    <property type="protein sequence ID" value="GCD10588.1"/>
    <property type="molecule type" value="Genomic_DNA"/>
</dbReference>
<comment type="caution">
    <text evidence="1">The sequence shown here is derived from an EMBL/GenBank/DDBJ whole genome shotgun (WGS) entry which is preliminary data.</text>
</comment>
<dbReference type="OrthoDB" id="9808209at2"/>
<reference evidence="1 2" key="1">
    <citation type="submission" date="2018-11" db="EMBL/GenBank/DDBJ databases">
        <title>Genome sequencing and assembly of Clostridium tagluense strain A121.</title>
        <authorList>
            <person name="Murakami T."/>
            <person name="Segawa T."/>
            <person name="Shcherbakova V.A."/>
            <person name="Mori H."/>
            <person name="Yoshimura Y."/>
        </authorList>
    </citation>
    <scope>NUCLEOTIDE SEQUENCE [LARGE SCALE GENOMIC DNA]</scope>
    <source>
        <strain evidence="1 2">A121</strain>
    </source>
</reference>
<dbReference type="RefSeq" id="WP_125001482.1">
    <property type="nucleotide sequence ID" value="NZ_BHYK01000011.1"/>
</dbReference>
<sequence>MRNITNKLNNRAQLWGMVEFTNELLESDKEEKIIKPLVYCNIIPSGTMNRQKDNGVTQSVEYSHKFTVRIKSIVNPSIDMFFIFQGKKYEFVSFDIDFKNGEYLEIFTKMIME</sequence>
<keyword evidence="2" id="KW-1185">Reference proteome</keyword>
<dbReference type="AlphaFoldDB" id="A0A401UM45"/>
<name>A0A401UM45_9CLOT</name>
<gene>
    <name evidence="1" type="ORF">Ctaglu_22110</name>
</gene>
<accession>A0A401UM45</accession>
<evidence type="ECO:0000313" key="2">
    <source>
        <dbReference type="Proteomes" id="UP000287872"/>
    </source>
</evidence>